<name>A0A1G8E2J9_CHIFI</name>
<proteinExistence type="predicted"/>
<feature type="domain" description="Alpha-L-rhamnosidase concanavalin-like" evidence="4">
    <location>
        <begin position="367"/>
        <end position="456"/>
    </location>
</feature>
<dbReference type="Gene3D" id="2.60.120.260">
    <property type="entry name" value="Galactose-binding domain-like"/>
    <property type="match status" value="2"/>
</dbReference>
<dbReference type="Pfam" id="PF25788">
    <property type="entry name" value="Ig_Rha78A_N"/>
    <property type="match status" value="1"/>
</dbReference>
<dbReference type="Pfam" id="PF17390">
    <property type="entry name" value="Bac_rhamnosid_C"/>
    <property type="match status" value="1"/>
</dbReference>
<dbReference type="Pfam" id="PF17389">
    <property type="entry name" value="Bac_rhamnosid6H"/>
    <property type="match status" value="1"/>
</dbReference>
<dbReference type="EMBL" id="FNBN01000016">
    <property type="protein sequence ID" value="SDH64114.1"/>
    <property type="molecule type" value="Genomic_DNA"/>
</dbReference>
<dbReference type="EC" id="3.2.1.40" evidence="2"/>
<dbReference type="Gene3D" id="2.60.40.10">
    <property type="entry name" value="Immunoglobulins"/>
    <property type="match status" value="1"/>
</dbReference>
<dbReference type="InterPro" id="IPR008928">
    <property type="entry name" value="6-hairpin_glycosidase_sf"/>
</dbReference>
<evidence type="ECO:0000313" key="8">
    <source>
        <dbReference type="EMBL" id="SDH64114.1"/>
    </source>
</evidence>
<evidence type="ECO:0000256" key="1">
    <source>
        <dbReference type="ARBA" id="ARBA00001445"/>
    </source>
</evidence>
<evidence type="ECO:0000259" key="6">
    <source>
        <dbReference type="Pfam" id="PF17389"/>
    </source>
</evidence>
<dbReference type="PANTHER" id="PTHR33307:SF11">
    <property type="entry name" value="ALPHA-L-RHAMNOSIDASE"/>
    <property type="match status" value="1"/>
</dbReference>
<dbReference type="SUPFAM" id="SSF48208">
    <property type="entry name" value="Six-hairpin glycosidases"/>
    <property type="match status" value="1"/>
</dbReference>
<sequence length="926" mass="103667">MISMRQGITMLFLLLSLKISGQELQAVNLRTDHKINPAGTSLAPVLSWEIIASQRGCMQTMFQIQVTEDSTSIGIKDTSTRVRTSQSYNVSAHLANRSILPAHKYYWRVRIWDNHGNVSPWSAAASFTTALAGKQDWAQAQWIGYEDIPDSMRVVPGVHGGAFKFYEKHKGKQRPVVPLFRKEFQGGDHIKSALLFISGLGQYEVNLNGEKLGDNFLAPGWTDYDETVLYNTYDVTDKLKAGGNALGVIVGNGFFNVNKERYKKLSITYGMPRMICKLMITYTDGTVKQIVSGKDWKTAPSPVTFASIYGGEDYDAQLEQKGWDQSSFDDAHWKQANIVKATEKRLEPELDNPVKVMEILSARTVTRSRPNVYTYDFGQNASGIVELKVKGRRGQTVKLIPAELLNADKLSNQKATGSPYYFSYTLKGDGEETWRPRFTYYGFRYVQVEGAAPDTASNTGLPQVTQLNFLHTRNAAPATGSFSCSNELFNRIHTLIQWAIKSNLQSVATDCPHREKLSWLEQDYLMGNSIRHNYDISLLYRKLLDDMREAQTDSGLVPDIAPEYVFFDDNGFGFRDSPEWGSACVILPWQLYKWYGDTASIRKAYPTASKYVQYLQSKAVNNMLSYGLGDWYDNGPQRPGVAQLTPKALTATAIYYYDLVLLSEMGHMVGDPEGAEKAAVLAEKVKKAFNAQFFNRATKVYATGSQTAMAMPLCVGLVDAQYRKAVFRNLVDSIEQNGRKLTAGDIGFHFLVQALLEGGASQLLYEMNNRDDVPGYGFQLAKGATALTESWAALERVSNNHLMLGHLMEWFYTGLGGITQQDRSVAYKEAIIRPEMLGDVSWVKTSYKTVFGSIISEWEKKAGELTFHIVIPPNSRALIKLPAMKGQQVMEGIQIVDKQKDIKVKGYEDGRIVLTVGSGDYRFIVK</sequence>
<dbReference type="STRING" id="104663.SAMN04488121_11674"/>
<evidence type="ECO:0000259" key="5">
    <source>
        <dbReference type="Pfam" id="PF08531"/>
    </source>
</evidence>
<comment type="catalytic activity">
    <reaction evidence="1">
        <text>Hydrolysis of terminal non-reducing alpha-L-rhamnose residues in alpha-L-rhamnosides.</text>
        <dbReference type="EC" id="3.2.1.40"/>
    </reaction>
</comment>
<dbReference type="InterPro" id="IPR013737">
    <property type="entry name" value="Bac_rhamnosid_N"/>
</dbReference>
<dbReference type="InterPro" id="IPR013783">
    <property type="entry name" value="Ig-like_fold"/>
</dbReference>
<organism evidence="8 9">
    <name type="scientific">Chitinophaga filiformis</name>
    <name type="common">Myxococcus filiformis</name>
    <name type="synonym">Flexibacter filiformis</name>
    <dbReference type="NCBI Taxonomy" id="104663"/>
    <lineage>
        <taxon>Bacteria</taxon>
        <taxon>Pseudomonadati</taxon>
        <taxon>Bacteroidota</taxon>
        <taxon>Chitinophagia</taxon>
        <taxon>Chitinophagales</taxon>
        <taxon>Chitinophagaceae</taxon>
        <taxon>Chitinophaga</taxon>
    </lineage>
</organism>
<feature type="domain" description="Alpha-L-rhamnosidase six-hairpin glycosidase" evidence="6">
    <location>
        <begin position="478"/>
        <end position="813"/>
    </location>
</feature>
<reference evidence="8 9" key="1">
    <citation type="submission" date="2016-10" db="EMBL/GenBank/DDBJ databases">
        <authorList>
            <person name="de Groot N.N."/>
        </authorList>
    </citation>
    <scope>NUCLEOTIDE SEQUENCE [LARGE SCALE GENOMIC DNA]</scope>
    <source>
        <strain evidence="8 9">DSM 527</strain>
    </source>
</reference>
<evidence type="ECO:0000256" key="2">
    <source>
        <dbReference type="ARBA" id="ARBA00012652"/>
    </source>
</evidence>
<dbReference type="InterPro" id="IPR035398">
    <property type="entry name" value="Bac_rhamnosid_C"/>
</dbReference>
<dbReference type="Pfam" id="PF08531">
    <property type="entry name" value="Bac_rhamnosid_N"/>
    <property type="match status" value="1"/>
</dbReference>
<dbReference type="SUPFAM" id="SSF49265">
    <property type="entry name" value="Fibronectin type III"/>
    <property type="match status" value="1"/>
</dbReference>
<feature type="domain" description="Bacterial alpha-L-rhamnosidase N-terminal" evidence="5">
    <location>
        <begin position="189"/>
        <end position="358"/>
    </location>
</feature>
<evidence type="ECO:0000313" key="9">
    <source>
        <dbReference type="Proteomes" id="UP000199045"/>
    </source>
</evidence>
<dbReference type="PANTHER" id="PTHR33307">
    <property type="entry name" value="ALPHA-RHAMNOSIDASE (EUROFUNG)"/>
    <property type="match status" value="1"/>
</dbReference>
<dbReference type="Proteomes" id="UP000199045">
    <property type="component" value="Unassembled WGS sequence"/>
</dbReference>
<dbReference type="InterPro" id="IPR035396">
    <property type="entry name" value="Bac_rhamnosid6H"/>
</dbReference>
<protein>
    <recommendedName>
        <fullName evidence="2">alpha-L-rhamnosidase</fullName>
        <ecNumber evidence="2">3.2.1.40</ecNumber>
    </recommendedName>
</protein>
<evidence type="ECO:0000259" key="4">
    <source>
        <dbReference type="Pfam" id="PF05592"/>
    </source>
</evidence>
<dbReference type="Gene3D" id="1.50.10.10">
    <property type="match status" value="1"/>
</dbReference>
<evidence type="ECO:0000259" key="7">
    <source>
        <dbReference type="Pfam" id="PF17390"/>
    </source>
</evidence>
<dbReference type="InterPro" id="IPR012341">
    <property type="entry name" value="6hp_glycosidase-like_sf"/>
</dbReference>
<dbReference type="PIRSF" id="PIRSF010631">
    <property type="entry name" value="A-rhamnsds"/>
    <property type="match status" value="1"/>
</dbReference>
<dbReference type="GO" id="GO:0005975">
    <property type="term" value="P:carbohydrate metabolic process"/>
    <property type="evidence" value="ECO:0007669"/>
    <property type="project" value="InterPro"/>
</dbReference>
<dbReference type="InterPro" id="IPR036116">
    <property type="entry name" value="FN3_sf"/>
</dbReference>
<dbReference type="InterPro" id="IPR016007">
    <property type="entry name" value="Alpha_rhamnosid"/>
</dbReference>
<keyword evidence="3" id="KW-0378">Hydrolase</keyword>
<dbReference type="Gene3D" id="2.60.420.10">
    <property type="entry name" value="Maltose phosphorylase, domain 3"/>
    <property type="match status" value="1"/>
</dbReference>
<feature type="domain" description="Alpha-L-rhamnosidase C-terminal" evidence="7">
    <location>
        <begin position="825"/>
        <end position="892"/>
    </location>
</feature>
<evidence type="ECO:0000256" key="3">
    <source>
        <dbReference type="ARBA" id="ARBA00022801"/>
    </source>
</evidence>
<dbReference type="AlphaFoldDB" id="A0A1G8E2J9"/>
<accession>A0A1G8E2J9</accession>
<dbReference type="InterPro" id="IPR008902">
    <property type="entry name" value="Rhamnosid_concanavalin"/>
</dbReference>
<dbReference type="GO" id="GO:0030596">
    <property type="term" value="F:alpha-L-rhamnosidase activity"/>
    <property type="evidence" value="ECO:0007669"/>
    <property type="project" value="UniProtKB-EC"/>
</dbReference>
<gene>
    <name evidence="8" type="ORF">SAMN04488121_11674</name>
</gene>
<dbReference type="Pfam" id="PF05592">
    <property type="entry name" value="Bac_rhamnosid"/>
    <property type="match status" value="1"/>
</dbReference>